<feature type="region of interest" description="Disordered" evidence="4">
    <location>
        <begin position="134"/>
        <end position="275"/>
    </location>
</feature>
<feature type="compositionally biased region" description="Basic residues" evidence="4">
    <location>
        <begin position="160"/>
        <end position="180"/>
    </location>
</feature>
<evidence type="ECO:0000259" key="5">
    <source>
        <dbReference type="PROSITE" id="PS51504"/>
    </source>
</evidence>
<feature type="region of interest" description="Disordered" evidence="4">
    <location>
        <begin position="33"/>
        <end position="57"/>
    </location>
</feature>
<dbReference type="GO" id="GO:0006334">
    <property type="term" value="P:nucleosome assembly"/>
    <property type="evidence" value="ECO:0007669"/>
    <property type="project" value="InterPro"/>
</dbReference>
<keyword evidence="2" id="KW-0238">DNA-binding</keyword>
<feature type="compositionally biased region" description="Basic and acidic residues" evidence="4">
    <location>
        <begin position="242"/>
        <end position="261"/>
    </location>
</feature>
<accession>A0A8X7XUL8</accession>
<comment type="caution">
    <text evidence="6">The sequence shown here is derived from an EMBL/GenBank/DDBJ whole genome shotgun (WGS) entry which is preliminary data.</text>
</comment>
<feature type="compositionally biased region" description="Basic residues" evidence="4">
    <location>
        <begin position="265"/>
        <end position="275"/>
    </location>
</feature>
<feature type="domain" description="H15" evidence="5">
    <location>
        <begin position="54"/>
        <end position="132"/>
    </location>
</feature>
<dbReference type="GO" id="GO:0003677">
    <property type="term" value="F:DNA binding"/>
    <property type="evidence" value="ECO:0007669"/>
    <property type="project" value="UniProtKB-KW"/>
</dbReference>
<keyword evidence="7" id="KW-1185">Reference proteome</keyword>
<protein>
    <submittedName>
        <fullName evidence="6">B4 protein</fullName>
    </submittedName>
</protein>
<evidence type="ECO:0000313" key="6">
    <source>
        <dbReference type="EMBL" id="KAG2471032.1"/>
    </source>
</evidence>
<dbReference type="SUPFAM" id="SSF46785">
    <property type="entry name" value="Winged helix' DNA-binding domain"/>
    <property type="match status" value="1"/>
</dbReference>
<evidence type="ECO:0000256" key="4">
    <source>
        <dbReference type="SAM" id="MobiDB-lite"/>
    </source>
</evidence>
<reference evidence="6 7" key="1">
    <citation type="journal article" date="2021" name="Cell">
        <title>Tracing the genetic footprints of vertebrate landing in non-teleost ray-finned fishes.</title>
        <authorList>
            <person name="Bi X."/>
            <person name="Wang K."/>
            <person name="Yang L."/>
            <person name="Pan H."/>
            <person name="Jiang H."/>
            <person name="Wei Q."/>
            <person name="Fang M."/>
            <person name="Yu H."/>
            <person name="Zhu C."/>
            <person name="Cai Y."/>
            <person name="He Y."/>
            <person name="Gan X."/>
            <person name="Zeng H."/>
            <person name="Yu D."/>
            <person name="Zhu Y."/>
            <person name="Jiang H."/>
            <person name="Qiu Q."/>
            <person name="Yang H."/>
            <person name="Zhang Y.E."/>
            <person name="Wang W."/>
            <person name="Zhu M."/>
            <person name="He S."/>
            <person name="Zhang G."/>
        </authorList>
    </citation>
    <scope>NUCLEOTIDE SEQUENCE [LARGE SCALE GENOMIC DNA]</scope>
    <source>
        <strain evidence="6">Bchr_013</strain>
    </source>
</reference>
<evidence type="ECO:0000313" key="7">
    <source>
        <dbReference type="Proteomes" id="UP000886611"/>
    </source>
</evidence>
<feature type="compositionally biased region" description="Basic and acidic residues" evidence="4">
    <location>
        <begin position="193"/>
        <end position="217"/>
    </location>
</feature>
<dbReference type="EMBL" id="JAATIS010000094">
    <property type="protein sequence ID" value="KAG2471032.1"/>
    <property type="molecule type" value="Genomic_DNA"/>
</dbReference>
<keyword evidence="1" id="KW-0158">Chromosome</keyword>
<evidence type="ECO:0000256" key="1">
    <source>
        <dbReference type="ARBA" id="ARBA00022454"/>
    </source>
</evidence>
<dbReference type="Pfam" id="PF00538">
    <property type="entry name" value="Linker_histone"/>
    <property type="match status" value="1"/>
</dbReference>
<sequence length="275" mass="29837">MMVMWISGLQSINVGRARCFGQAVVVQIDTTEKRKKNSRESRATVKASKPPSSGHPSTIDMVVEALKELNTKKGVSVMAIRGYILAKYPSVLPARLKTLLKNALLKGLVSGILIRPKNATATGATGRFKLAGKEKKRVVNGAKSKENVDPDEKQNATRKAAAKKPKSGNKLKSANTKKAKVKSEVAEENQAENPEKEVKAKPKKTKDPSGQELDQKAKPKVKKQNSAETPTVRAPKKSQNKTKAEPKGSEEVGKENADKPNAKTAGKRSKKPKEQ</sequence>
<dbReference type="GO" id="GO:0005634">
    <property type="term" value="C:nucleus"/>
    <property type="evidence" value="ECO:0007669"/>
    <property type="project" value="UniProtKB-ARBA"/>
</dbReference>
<dbReference type="Proteomes" id="UP000886611">
    <property type="component" value="Unassembled WGS sequence"/>
</dbReference>
<dbReference type="SMART" id="SM00526">
    <property type="entry name" value="H15"/>
    <property type="match status" value="1"/>
</dbReference>
<proteinExistence type="predicted"/>
<dbReference type="FunFam" id="1.10.10.10:FF:000393">
    <property type="entry name" value="Oocyte-specific H1 histone"/>
    <property type="match status" value="1"/>
</dbReference>
<feature type="non-terminal residue" evidence="6">
    <location>
        <position position="1"/>
    </location>
</feature>
<dbReference type="InterPro" id="IPR005818">
    <property type="entry name" value="Histone_H1/H5_H15"/>
</dbReference>
<evidence type="ECO:0000256" key="2">
    <source>
        <dbReference type="ARBA" id="ARBA00023125"/>
    </source>
</evidence>
<dbReference type="InterPro" id="IPR036390">
    <property type="entry name" value="WH_DNA-bd_sf"/>
</dbReference>
<dbReference type="CDD" id="cd00073">
    <property type="entry name" value="H15"/>
    <property type="match status" value="1"/>
</dbReference>
<keyword evidence="3" id="KW-0539">Nucleus</keyword>
<dbReference type="GO" id="GO:0000786">
    <property type="term" value="C:nucleosome"/>
    <property type="evidence" value="ECO:0007669"/>
    <property type="project" value="InterPro"/>
</dbReference>
<organism evidence="6 7">
    <name type="scientific">Polypterus senegalus</name>
    <name type="common">Senegal bichir</name>
    <dbReference type="NCBI Taxonomy" id="55291"/>
    <lineage>
        <taxon>Eukaryota</taxon>
        <taxon>Metazoa</taxon>
        <taxon>Chordata</taxon>
        <taxon>Craniata</taxon>
        <taxon>Vertebrata</taxon>
        <taxon>Euteleostomi</taxon>
        <taxon>Actinopterygii</taxon>
        <taxon>Polypteriformes</taxon>
        <taxon>Polypteridae</taxon>
        <taxon>Polypterus</taxon>
    </lineage>
</organism>
<dbReference type="Gene3D" id="1.10.10.10">
    <property type="entry name" value="Winged helix-like DNA-binding domain superfamily/Winged helix DNA-binding domain"/>
    <property type="match status" value="1"/>
</dbReference>
<dbReference type="InterPro" id="IPR036388">
    <property type="entry name" value="WH-like_DNA-bd_sf"/>
</dbReference>
<dbReference type="PROSITE" id="PS51504">
    <property type="entry name" value="H15"/>
    <property type="match status" value="1"/>
</dbReference>
<evidence type="ECO:0000256" key="3">
    <source>
        <dbReference type="ARBA" id="ARBA00023242"/>
    </source>
</evidence>
<gene>
    <name evidence="6" type="primary">B4</name>
    <name evidence="6" type="ORF">GTO96_0005301</name>
</gene>
<dbReference type="AlphaFoldDB" id="A0A8X7XUL8"/>
<name>A0A8X7XUL8_POLSE</name>
<feature type="non-terminal residue" evidence="6">
    <location>
        <position position="275"/>
    </location>
</feature>
<feature type="compositionally biased region" description="Basic and acidic residues" evidence="4">
    <location>
        <begin position="143"/>
        <end position="155"/>
    </location>
</feature>